<organism evidence="2 3">
    <name type="scientific">Limnohabitans curvus</name>
    <dbReference type="NCBI Taxonomy" id="323423"/>
    <lineage>
        <taxon>Bacteria</taxon>
        <taxon>Pseudomonadati</taxon>
        <taxon>Pseudomonadota</taxon>
        <taxon>Betaproteobacteria</taxon>
        <taxon>Burkholderiales</taxon>
        <taxon>Comamonadaceae</taxon>
        <taxon>Limnohabitans</taxon>
    </lineage>
</organism>
<dbReference type="AlphaFoldDB" id="A0A315EWX3"/>
<accession>A0A315EWX3</accession>
<evidence type="ECO:0000256" key="1">
    <source>
        <dbReference type="SAM" id="MobiDB-lite"/>
    </source>
</evidence>
<name>A0A315EWX3_9BURK</name>
<dbReference type="EMBL" id="NESP01000001">
    <property type="protein sequence ID" value="PUE60464.1"/>
    <property type="molecule type" value="Genomic_DNA"/>
</dbReference>
<dbReference type="Proteomes" id="UP000251341">
    <property type="component" value="Unassembled WGS sequence"/>
</dbReference>
<feature type="region of interest" description="Disordered" evidence="1">
    <location>
        <begin position="69"/>
        <end position="91"/>
    </location>
</feature>
<sequence length="91" mass="9650">MSRPEKTEISNDGLRYKSKKGGSPFEGLGRTGDTMSCIKCGVHKPRNNGSFKRILGSSMFVCFDCSPPKKEADPAAAAATPVAATKEKAKA</sequence>
<feature type="compositionally biased region" description="Low complexity" evidence="1">
    <location>
        <begin position="74"/>
        <end position="84"/>
    </location>
</feature>
<dbReference type="RefSeq" id="WP_108360067.1">
    <property type="nucleotide sequence ID" value="NZ_NESP01000001.1"/>
</dbReference>
<protein>
    <submittedName>
        <fullName evidence="2">Uncharacterized protein</fullName>
    </submittedName>
</protein>
<evidence type="ECO:0000313" key="2">
    <source>
        <dbReference type="EMBL" id="PUE60464.1"/>
    </source>
</evidence>
<feature type="region of interest" description="Disordered" evidence="1">
    <location>
        <begin position="1"/>
        <end position="27"/>
    </location>
</feature>
<keyword evidence="3" id="KW-1185">Reference proteome</keyword>
<reference evidence="2 3" key="1">
    <citation type="submission" date="2017-04" db="EMBL/GenBank/DDBJ databases">
        <title>Unexpected and diverse lifestyles within the genus Limnohabitans.</title>
        <authorList>
            <person name="Kasalicky V."/>
            <person name="Mehrshad M."/>
            <person name="Andrei S.-A."/>
            <person name="Salcher M."/>
            <person name="Kratochvilova H."/>
            <person name="Simek K."/>
            <person name="Ghai R."/>
        </authorList>
    </citation>
    <scope>NUCLEOTIDE SEQUENCE [LARGE SCALE GENOMIC DNA]</scope>
    <source>
        <strain evidence="2 3">MWH-C5</strain>
    </source>
</reference>
<proteinExistence type="predicted"/>
<comment type="caution">
    <text evidence="2">The sequence shown here is derived from an EMBL/GenBank/DDBJ whole genome shotgun (WGS) entry which is preliminary data.</text>
</comment>
<evidence type="ECO:0000313" key="3">
    <source>
        <dbReference type="Proteomes" id="UP000251341"/>
    </source>
</evidence>
<gene>
    <name evidence="2" type="ORF">B9Z44_13335</name>
</gene>